<feature type="compositionally biased region" description="Polar residues" evidence="4">
    <location>
        <begin position="732"/>
        <end position="749"/>
    </location>
</feature>
<dbReference type="GO" id="GO:0032040">
    <property type="term" value="C:small-subunit processome"/>
    <property type="evidence" value="ECO:0007669"/>
    <property type="project" value="InterPro"/>
</dbReference>
<feature type="region of interest" description="Disordered" evidence="4">
    <location>
        <begin position="663"/>
        <end position="684"/>
    </location>
</feature>
<feature type="compositionally biased region" description="Basic and acidic residues" evidence="4">
    <location>
        <begin position="518"/>
        <end position="532"/>
    </location>
</feature>
<dbReference type="GO" id="GO:0006364">
    <property type="term" value="P:rRNA processing"/>
    <property type="evidence" value="ECO:0007669"/>
    <property type="project" value="InterPro"/>
</dbReference>
<feature type="region of interest" description="Disordered" evidence="4">
    <location>
        <begin position="605"/>
        <end position="631"/>
    </location>
</feature>
<reference evidence="5" key="1">
    <citation type="submission" date="2020-11" db="EMBL/GenBank/DDBJ databases">
        <authorList>
            <consortium name="DOE Joint Genome Institute"/>
            <person name="Ahrendt S."/>
            <person name="Riley R."/>
            <person name="Andreopoulos W."/>
            <person name="LaButti K."/>
            <person name="Pangilinan J."/>
            <person name="Ruiz-duenas F.J."/>
            <person name="Barrasa J.M."/>
            <person name="Sanchez-Garcia M."/>
            <person name="Camarero S."/>
            <person name="Miyauchi S."/>
            <person name="Serrano A."/>
            <person name="Linde D."/>
            <person name="Babiker R."/>
            <person name="Drula E."/>
            <person name="Ayuso-Fernandez I."/>
            <person name="Pacheco R."/>
            <person name="Padilla G."/>
            <person name="Ferreira P."/>
            <person name="Barriuso J."/>
            <person name="Kellner H."/>
            <person name="Castanera R."/>
            <person name="Alfaro M."/>
            <person name="Ramirez L."/>
            <person name="Pisabarro A.G."/>
            <person name="Kuo A."/>
            <person name="Tritt A."/>
            <person name="Lipzen A."/>
            <person name="He G."/>
            <person name="Yan M."/>
            <person name="Ng V."/>
            <person name="Cullen D."/>
            <person name="Martin F."/>
            <person name="Rosso M.-N."/>
            <person name="Henrissat B."/>
            <person name="Hibbett D."/>
            <person name="Martinez A.T."/>
            <person name="Grigoriev I.V."/>
        </authorList>
    </citation>
    <scope>NUCLEOTIDE SEQUENCE</scope>
    <source>
        <strain evidence="5">AH 44721</strain>
    </source>
</reference>
<sequence length="1028" mass="114558">MLKKSAKSLGKQRAAAAQLGYEKRQARKAKSASSTLDLYEHVQEKSKRDRSKVGLEIDRDEAFDYAVALDGVNEEERENLRARLIGEFEDDEEIPSEDDEELDSDAAFDESDEERFGVYFAVKVRNTPKASKKQKTKSNVKQLEIDLNEDDDIVSHDDGDSSDHGGHDEEEEEYEEMLQEDGGEVINLVDVLDGKGGFNVDSDEEGSSRQEAPSSAPKSSARNNEEEVDEEEDEESEEDDEPQDEQMEVDIAPSEDEDIPEALDQLQDFVSNLDVTAKKRKALEEDTNLEAPARKRRPIAEKTEAGEENEFRARSSGLKLNLDDLLAPLEGQSSALQSLKKSTKVLAPSASSKAKTLSAPLPHRAQERLDRQAAYEQTKEEVDKWTDTMKRIREAEHLSFPLQAQSAGRVSNLELNAKFKPTTELESAVDALLKSAKMREEDITNTEAAMLKMNNLSVEEVAQRRAELRKMRELAFRTELKARRANKIKSKTYRKLKRKEKERLAEKIDEEDENDPESQLKHELDRARERATLKHKHTGKWARQMRQKEGLDENSRRDIEEMLERGEKLRRRIQGVGSGEEEESDDNDDDEMDVEAGIEKIKQSAFDELRKLDVEERDEEGEESGKKKSKSVFEMTFMKDAMARQSAAARRDVDDFIKEIGGAIAGDGDSDEGEMQDADSSMGVVASRTGGRIVFRPAGAAGSSRPIAGSDTSSVTLKSTDLLSPPPLSPPINTKSQPSQPQDVNSNPWLAQDMSKVKVVKKTNEVIISKGSKAADKSKNKLKKVTQKRVDEREKAVEDAAVEISLDNVMVASSSSASVSKSKATIKVSVEADGKKTAGQKPPTEDDDDSEVDLEIEVQEQALALKGKGKAGANGLKAFEQRDLVALAFAGDNVVQSFEEAKKREIASDAPREVDTTIPGWGSWGGTGTKKAPPKQQRIKKIPGIDPTTRADYNKKNIIISEKRDKKAGKYLVKDLPYPYTSKAQFERAMERPLGVEWNTRVGFQRGTLPKVVKKPGIIIDPLEKLHS</sequence>
<evidence type="ECO:0000256" key="2">
    <source>
        <dbReference type="ARBA" id="ARBA00022553"/>
    </source>
</evidence>
<feature type="compositionally biased region" description="Basic and acidic residues" evidence="4">
    <location>
        <begin position="153"/>
        <end position="167"/>
    </location>
</feature>
<feature type="compositionally biased region" description="Acidic residues" evidence="4">
    <location>
        <begin position="87"/>
        <end position="110"/>
    </location>
</feature>
<keyword evidence="6" id="KW-1185">Reference proteome</keyword>
<accession>A0A9P5NWJ5</accession>
<feature type="compositionally biased region" description="Polar residues" evidence="4">
    <location>
        <begin position="209"/>
        <end position="222"/>
    </location>
</feature>
<feature type="compositionally biased region" description="Acidic residues" evidence="4">
    <location>
        <begin position="579"/>
        <end position="593"/>
    </location>
</feature>
<feature type="compositionally biased region" description="Acidic residues" evidence="4">
    <location>
        <begin position="168"/>
        <end position="183"/>
    </location>
</feature>
<feature type="compositionally biased region" description="Polar residues" evidence="4">
    <location>
        <begin position="710"/>
        <end position="721"/>
    </location>
</feature>
<feature type="compositionally biased region" description="Acidic residues" evidence="4">
    <location>
        <begin position="226"/>
        <end position="261"/>
    </location>
</feature>
<dbReference type="PANTHER" id="PTHR14150:SF12">
    <property type="entry name" value="U3 SMALL NUCLEOLAR RNA-ASSOCIATED PROTEIN 14 HOMOLOG A"/>
    <property type="match status" value="1"/>
</dbReference>
<comment type="subcellular location">
    <subcellularLocation>
        <location evidence="1">Nucleus</location>
        <location evidence="1">Nucleolus</location>
    </subcellularLocation>
</comment>
<feature type="region of interest" description="Disordered" evidence="4">
    <location>
        <begin position="1"/>
        <end position="35"/>
    </location>
</feature>
<dbReference type="InterPro" id="IPR006709">
    <property type="entry name" value="SSU_processome_Utp14"/>
</dbReference>
<feature type="compositionally biased region" description="Basic residues" evidence="4">
    <location>
        <begin position="533"/>
        <end position="545"/>
    </location>
</feature>
<feature type="compositionally biased region" description="Basic and acidic residues" evidence="4">
    <location>
        <begin position="605"/>
        <end position="614"/>
    </location>
</feature>
<feature type="region of interest" description="Disordered" evidence="4">
    <location>
        <begin position="127"/>
        <end position="265"/>
    </location>
</feature>
<feature type="region of interest" description="Disordered" evidence="4">
    <location>
        <begin position="281"/>
        <end position="315"/>
    </location>
</feature>
<dbReference type="AlphaFoldDB" id="A0A9P5NWJ5"/>
<evidence type="ECO:0000313" key="6">
    <source>
        <dbReference type="Proteomes" id="UP000724874"/>
    </source>
</evidence>
<feature type="region of interest" description="Disordered" evidence="4">
    <location>
        <begin position="696"/>
        <end position="753"/>
    </location>
</feature>
<dbReference type="EMBL" id="JADNYJ010000004">
    <property type="protein sequence ID" value="KAF8911605.1"/>
    <property type="molecule type" value="Genomic_DNA"/>
</dbReference>
<feature type="region of interest" description="Disordered" evidence="4">
    <location>
        <begin position="909"/>
        <end position="937"/>
    </location>
</feature>
<gene>
    <name evidence="5" type="ORF">CPB84DRAFT_1671661</name>
</gene>
<keyword evidence="2" id="KW-0597">Phosphoprotein</keyword>
<evidence type="ECO:0000313" key="5">
    <source>
        <dbReference type="EMBL" id="KAF8911605.1"/>
    </source>
</evidence>
<evidence type="ECO:0000256" key="3">
    <source>
        <dbReference type="ARBA" id="ARBA00023242"/>
    </source>
</evidence>
<feature type="region of interest" description="Disordered" evidence="4">
    <location>
        <begin position="830"/>
        <end position="850"/>
    </location>
</feature>
<dbReference type="PANTHER" id="PTHR14150">
    <property type="entry name" value="U3 SMALL NUCLEOLAR RNA-ASSOCIATED PROTEIN 14"/>
    <property type="match status" value="1"/>
</dbReference>
<dbReference type="Pfam" id="PF04615">
    <property type="entry name" value="Utp14"/>
    <property type="match status" value="1"/>
</dbReference>
<dbReference type="Proteomes" id="UP000724874">
    <property type="component" value="Unassembled WGS sequence"/>
</dbReference>
<feature type="compositionally biased region" description="Basic and acidic residues" evidence="4">
    <location>
        <begin position="298"/>
        <end position="313"/>
    </location>
</feature>
<feature type="region of interest" description="Disordered" evidence="4">
    <location>
        <begin position="85"/>
        <end position="110"/>
    </location>
</feature>
<evidence type="ECO:0000256" key="1">
    <source>
        <dbReference type="ARBA" id="ARBA00004604"/>
    </source>
</evidence>
<proteinExistence type="predicted"/>
<feature type="region of interest" description="Disordered" evidence="4">
    <location>
        <begin position="507"/>
        <end position="593"/>
    </location>
</feature>
<dbReference type="OrthoDB" id="277439at2759"/>
<organism evidence="5 6">
    <name type="scientific">Gymnopilus junonius</name>
    <name type="common">Spectacular rustgill mushroom</name>
    <name type="synonym">Gymnopilus spectabilis subsp. junonius</name>
    <dbReference type="NCBI Taxonomy" id="109634"/>
    <lineage>
        <taxon>Eukaryota</taxon>
        <taxon>Fungi</taxon>
        <taxon>Dikarya</taxon>
        <taxon>Basidiomycota</taxon>
        <taxon>Agaricomycotina</taxon>
        <taxon>Agaricomycetes</taxon>
        <taxon>Agaricomycetidae</taxon>
        <taxon>Agaricales</taxon>
        <taxon>Agaricineae</taxon>
        <taxon>Hymenogastraceae</taxon>
        <taxon>Gymnopilus</taxon>
    </lineage>
</organism>
<evidence type="ECO:0000256" key="4">
    <source>
        <dbReference type="SAM" id="MobiDB-lite"/>
    </source>
</evidence>
<feature type="region of interest" description="Disordered" evidence="4">
    <location>
        <begin position="772"/>
        <end position="796"/>
    </location>
</feature>
<protein>
    <submittedName>
        <fullName evidence="5">Utp14 protein-domain-containing protein</fullName>
    </submittedName>
</protein>
<feature type="compositionally biased region" description="Basic and acidic residues" evidence="4">
    <location>
        <begin position="546"/>
        <end position="567"/>
    </location>
</feature>
<keyword evidence="3" id="KW-0539">Nucleus</keyword>
<comment type="caution">
    <text evidence="5">The sequence shown here is derived from an EMBL/GenBank/DDBJ whole genome shotgun (WGS) entry which is preliminary data.</text>
</comment>
<name>A0A9P5NWJ5_GYMJU</name>
<feature type="compositionally biased region" description="Acidic residues" evidence="4">
    <location>
        <begin position="668"/>
        <end position="677"/>
    </location>
</feature>